<reference evidence="3" key="1">
    <citation type="journal article" date="2020" name="Stud. Mycol.">
        <title>101 Dothideomycetes genomes: a test case for predicting lifestyles and emergence of pathogens.</title>
        <authorList>
            <person name="Haridas S."/>
            <person name="Albert R."/>
            <person name="Binder M."/>
            <person name="Bloem J."/>
            <person name="Labutti K."/>
            <person name="Salamov A."/>
            <person name="Andreopoulos B."/>
            <person name="Baker S."/>
            <person name="Barry K."/>
            <person name="Bills G."/>
            <person name="Bluhm B."/>
            <person name="Cannon C."/>
            <person name="Castanera R."/>
            <person name="Culley D."/>
            <person name="Daum C."/>
            <person name="Ezra D."/>
            <person name="Gonzalez J."/>
            <person name="Henrissat B."/>
            <person name="Kuo A."/>
            <person name="Liang C."/>
            <person name="Lipzen A."/>
            <person name="Lutzoni F."/>
            <person name="Magnuson J."/>
            <person name="Mondo S."/>
            <person name="Nolan M."/>
            <person name="Ohm R."/>
            <person name="Pangilinan J."/>
            <person name="Park H.-J."/>
            <person name="Ramirez L."/>
            <person name="Alfaro M."/>
            <person name="Sun H."/>
            <person name="Tritt A."/>
            <person name="Yoshinaga Y."/>
            <person name="Zwiers L.-H."/>
            <person name="Turgeon B."/>
            <person name="Goodwin S."/>
            <person name="Spatafora J."/>
            <person name="Crous P."/>
            <person name="Grigoriev I."/>
        </authorList>
    </citation>
    <scope>NUCLEOTIDE SEQUENCE</scope>
    <source>
        <strain evidence="3">CBS 119925</strain>
    </source>
</reference>
<feature type="region of interest" description="Disordered" evidence="1">
    <location>
        <begin position="95"/>
        <end position="185"/>
    </location>
</feature>
<protein>
    <submittedName>
        <fullName evidence="3">Uncharacterized protein</fullName>
    </submittedName>
</protein>
<evidence type="ECO:0000256" key="1">
    <source>
        <dbReference type="SAM" id="MobiDB-lite"/>
    </source>
</evidence>
<dbReference type="OrthoDB" id="3794851at2759"/>
<evidence type="ECO:0000256" key="2">
    <source>
        <dbReference type="SAM" id="Phobius"/>
    </source>
</evidence>
<accession>A0A6A6UWZ2</accession>
<keyword evidence="2" id="KW-0472">Membrane</keyword>
<gene>
    <name evidence="3" type="ORF">M011DRAFT_529929</name>
</gene>
<keyword evidence="2" id="KW-0812">Transmembrane</keyword>
<name>A0A6A6UWZ2_9PLEO</name>
<evidence type="ECO:0000313" key="3">
    <source>
        <dbReference type="EMBL" id="KAF2742279.1"/>
    </source>
</evidence>
<dbReference type="AlphaFoldDB" id="A0A6A6UWZ2"/>
<sequence>MPHPILLTRANAPQPTGTGASDIRIGNIPLPALIILGFFGPFALSFIVFLCWVYCVKHPRNKKQLADEARVEAAKRRVEQEVEMQVQGLMKQSKPALPKFQWESRREGEAVSQPSASRQEAMRGPTVQFARPQASLERNFSRPSPTYNRWRSAESRASDELPELLEQTDTMVTRPMPSSKKLRKR</sequence>
<organism evidence="3 4">
    <name type="scientific">Sporormia fimetaria CBS 119925</name>
    <dbReference type="NCBI Taxonomy" id="1340428"/>
    <lineage>
        <taxon>Eukaryota</taxon>
        <taxon>Fungi</taxon>
        <taxon>Dikarya</taxon>
        <taxon>Ascomycota</taxon>
        <taxon>Pezizomycotina</taxon>
        <taxon>Dothideomycetes</taxon>
        <taxon>Pleosporomycetidae</taxon>
        <taxon>Pleosporales</taxon>
        <taxon>Sporormiaceae</taxon>
        <taxon>Sporormia</taxon>
    </lineage>
</organism>
<feature type="transmembrane region" description="Helical" evidence="2">
    <location>
        <begin position="32"/>
        <end position="55"/>
    </location>
</feature>
<feature type="region of interest" description="Disordered" evidence="1">
    <location>
        <begin position="1"/>
        <end position="20"/>
    </location>
</feature>
<feature type="compositionally biased region" description="Polar residues" evidence="1">
    <location>
        <begin position="136"/>
        <end position="149"/>
    </location>
</feature>
<dbReference type="Proteomes" id="UP000799440">
    <property type="component" value="Unassembled WGS sequence"/>
</dbReference>
<evidence type="ECO:0000313" key="4">
    <source>
        <dbReference type="Proteomes" id="UP000799440"/>
    </source>
</evidence>
<proteinExistence type="predicted"/>
<keyword evidence="4" id="KW-1185">Reference proteome</keyword>
<dbReference type="EMBL" id="MU006611">
    <property type="protein sequence ID" value="KAF2742279.1"/>
    <property type="molecule type" value="Genomic_DNA"/>
</dbReference>
<keyword evidence="2" id="KW-1133">Transmembrane helix</keyword>